<comment type="caution">
    <text evidence="1">The sequence shown here is derived from an EMBL/GenBank/DDBJ whole genome shotgun (WGS) entry which is preliminary data.</text>
</comment>
<gene>
    <name evidence="1" type="ORF">NG900_06075</name>
</gene>
<dbReference type="Proteomes" id="UP001162811">
    <property type="component" value="Unassembled WGS sequence"/>
</dbReference>
<organism evidence="1 2">
    <name type="scientific">Ralstonia soli</name>
    <dbReference type="NCBI Taxonomy" id="2953896"/>
    <lineage>
        <taxon>Bacteria</taxon>
        <taxon>Pseudomonadati</taxon>
        <taxon>Pseudomonadota</taxon>
        <taxon>Betaproteobacteria</taxon>
        <taxon>Burkholderiales</taxon>
        <taxon>Burkholderiaceae</taxon>
        <taxon>Ralstonia</taxon>
    </lineage>
</organism>
<dbReference type="RefSeq" id="WP_252677930.1">
    <property type="nucleotide sequence ID" value="NZ_JAMXHT010000002.1"/>
</dbReference>
<dbReference type="Gene3D" id="2.60.120.10">
    <property type="entry name" value="Jelly Rolls"/>
    <property type="match status" value="1"/>
</dbReference>
<protein>
    <submittedName>
        <fullName evidence="1">Uncharacterized protein</fullName>
    </submittedName>
</protein>
<dbReference type="EMBL" id="JAMXHT010000002">
    <property type="protein sequence ID" value="MCO5397769.1"/>
    <property type="molecule type" value="Genomic_DNA"/>
</dbReference>
<evidence type="ECO:0000313" key="2">
    <source>
        <dbReference type="Proteomes" id="UP001162811"/>
    </source>
</evidence>
<keyword evidence="2" id="KW-1185">Reference proteome</keyword>
<name>A0ABT1AH87_9RALS</name>
<accession>A0ABT1AH87</accession>
<dbReference type="InterPro" id="IPR014710">
    <property type="entry name" value="RmlC-like_jellyroll"/>
</dbReference>
<reference evidence="1" key="1">
    <citation type="submission" date="2022-06" db="EMBL/GenBank/DDBJ databases">
        <authorList>
            <person name="Lu C.-H."/>
        </authorList>
    </citation>
    <scope>NUCLEOTIDE SEQUENCE</scope>
    <source>
        <strain evidence="1">21MJYT02-11</strain>
    </source>
</reference>
<reference evidence="1" key="2">
    <citation type="journal article" date="2023" name="Front. Microbiol.">
        <title>Ralstonia chuxiongensis sp. nov., Ralstonia mojiangensis sp. nov., and Ralstonia soli sp. nov., isolated from tobacco fields, are three novel species in the family Burkholderiaceae.</title>
        <authorList>
            <person name="Lu C.H."/>
            <person name="Zhang Y.Y."/>
            <person name="Jiang N."/>
            <person name="Chen W."/>
            <person name="Shao X."/>
            <person name="Zhao Z.M."/>
            <person name="Lu W.L."/>
            <person name="Hu X."/>
            <person name="Xi Y.X."/>
            <person name="Zou S.Y."/>
            <person name="Wei Q.J."/>
            <person name="Lin Z.L."/>
            <person name="Gong L."/>
            <person name="Gai X.T."/>
            <person name="Zhang L.Q."/>
            <person name="Li J.Y."/>
            <person name="Jin Y."/>
            <person name="Xia Z.Y."/>
        </authorList>
    </citation>
    <scope>NUCLEOTIDE SEQUENCE</scope>
    <source>
        <strain evidence="1">21MJYT02-11</strain>
    </source>
</reference>
<evidence type="ECO:0000313" key="1">
    <source>
        <dbReference type="EMBL" id="MCO5397769.1"/>
    </source>
</evidence>
<proteinExistence type="predicted"/>
<sequence>MLVQTLTVTARHGGQRFLAAIGQPAQVIHPGDVVWIALAKRHWHAASEAILPYAGTATAFVEGADTAPFTAAAQRVTIIGAQGAVDDGQQNIAGRVRIDPLYPDPVDIPAAGAYVTFEPGAALPGTRIRRHSSGGDRTC</sequence>